<dbReference type="HAMAP" id="MF_01547">
    <property type="entry name" value="RNA_methyltr_E"/>
    <property type="match status" value="1"/>
</dbReference>
<feature type="compositionally biased region" description="Pro residues" evidence="12">
    <location>
        <begin position="209"/>
        <end position="221"/>
    </location>
</feature>
<dbReference type="Proteomes" id="UP001162891">
    <property type="component" value="Chromosome"/>
</dbReference>
<feature type="compositionally biased region" description="Low complexity" evidence="12">
    <location>
        <begin position="282"/>
        <end position="299"/>
    </location>
</feature>
<keyword evidence="1 11" id="KW-0698">rRNA processing</keyword>
<evidence type="ECO:0000256" key="2">
    <source>
        <dbReference type="ARBA" id="ARBA00022603"/>
    </source>
</evidence>
<protein>
    <recommendedName>
        <fullName evidence="7 11">Ribosomal RNA large subunit methyltransferase E</fullName>
        <ecNumber evidence="6 11">2.1.1.166</ecNumber>
    </recommendedName>
    <alternativeName>
        <fullName evidence="9 11">23S rRNA Um2552 methyltransferase</fullName>
    </alternativeName>
    <alternativeName>
        <fullName evidence="8 11">rRNA (uridine-2'-O-)-methyltransferase</fullName>
    </alternativeName>
</protein>
<comment type="similarity">
    <text evidence="11">Belongs to the class I-like SAM-binding methyltransferase superfamily. RNA methyltransferase RlmE family.</text>
</comment>
<dbReference type="EC" id="2.1.1.166" evidence="6 11"/>
<feature type="compositionally biased region" description="Low complexity" evidence="12">
    <location>
        <begin position="199"/>
        <end position="208"/>
    </location>
</feature>
<feature type="binding site" evidence="11">
    <location>
        <position position="52"/>
    </location>
    <ligand>
        <name>S-adenosyl-L-methionine</name>
        <dbReference type="ChEBI" id="CHEBI:59789"/>
    </ligand>
</feature>
<keyword evidence="11" id="KW-0963">Cytoplasm</keyword>
<evidence type="ECO:0000256" key="4">
    <source>
        <dbReference type="ARBA" id="ARBA00022691"/>
    </source>
</evidence>
<keyword evidence="15" id="KW-1185">Reference proteome</keyword>
<dbReference type="InterPro" id="IPR015507">
    <property type="entry name" value="rRNA-MeTfrase_E"/>
</dbReference>
<proteinExistence type="inferred from homology"/>
<feature type="binding site" evidence="11">
    <location>
        <position position="90"/>
    </location>
    <ligand>
        <name>S-adenosyl-L-methionine</name>
        <dbReference type="ChEBI" id="CHEBI:59789"/>
    </ligand>
</feature>
<comment type="catalytic activity">
    <reaction evidence="10 11">
        <text>uridine(2552) in 23S rRNA + S-adenosyl-L-methionine = 2'-O-methyluridine(2552) in 23S rRNA + S-adenosyl-L-homocysteine + H(+)</text>
        <dbReference type="Rhea" id="RHEA:42720"/>
        <dbReference type="Rhea" id="RHEA-COMP:10202"/>
        <dbReference type="Rhea" id="RHEA-COMP:10203"/>
        <dbReference type="ChEBI" id="CHEBI:15378"/>
        <dbReference type="ChEBI" id="CHEBI:57856"/>
        <dbReference type="ChEBI" id="CHEBI:59789"/>
        <dbReference type="ChEBI" id="CHEBI:65315"/>
        <dbReference type="ChEBI" id="CHEBI:74478"/>
        <dbReference type="EC" id="2.1.1.166"/>
    </reaction>
</comment>
<keyword evidence="2 11" id="KW-0489">Methyltransferase</keyword>
<evidence type="ECO:0000256" key="7">
    <source>
        <dbReference type="ARBA" id="ARBA00041129"/>
    </source>
</evidence>
<evidence type="ECO:0000256" key="8">
    <source>
        <dbReference type="ARBA" id="ARBA00041995"/>
    </source>
</evidence>
<feature type="domain" description="Ribosomal RNA methyltransferase FtsJ" evidence="13">
    <location>
        <begin position="21"/>
        <end position="197"/>
    </location>
</feature>
<dbReference type="PANTHER" id="PTHR10920:SF18">
    <property type="entry name" value="RRNA METHYLTRANSFERASE 2, MITOCHONDRIAL"/>
    <property type="match status" value="1"/>
</dbReference>
<evidence type="ECO:0000256" key="6">
    <source>
        <dbReference type="ARBA" id="ARBA00038861"/>
    </source>
</evidence>
<reference evidence="15" key="1">
    <citation type="journal article" date="2022" name="Int. J. Syst. Evol. Microbiol.">
        <title>Anaeromyxobacter oryzae sp. nov., Anaeromyxobacter diazotrophicus sp. nov. and Anaeromyxobacter paludicola sp. nov., isolated from paddy soils.</title>
        <authorList>
            <person name="Itoh H."/>
            <person name="Xu Z."/>
            <person name="Mise K."/>
            <person name="Masuda Y."/>
            <person name="Ushijima N."/>
            <person name="Hayakawa C."/>
            <person name="Shiratori Y."/>
            <person name="Senoo K."/>
        </authorList>
    </citation>
    <scope>NUCLEOTIDE SEQUENCE [LARGE SCALE GENOMIC DNA]</scope>
    <source>
        <strain evidence="15">Red232</strain>
    </source>
</reference>
<organism evidence="14 15">
    <name type="scientific">Anaeromyxobacter oryzae</name>
    <dbReference type="NCBI Taxonomy" id="2918170"/>
    <lineage>
        <taxon>Bacteria</taxon>
        <taxon>Pseudomonadati</taxon>
        <taxon>Myxococcota</taxon>
        <taxon>Myxococcia</taxon>
        <taxon>Myxococcales</taxon>
        <taxon>Cystobacterineae</taxon>
        <taxon>Anaeromyxobacteraceae</taxon>
        <taxon>Anaeromyxobacter</taxon>
    </lineage>
</organism>
<accession>A0ABN6MV04</accession>
<sequence>MAKPYDPKDFYFRKAKKAGLRARSAFKIEEILQRHRLLARGDAVLDLGAAPGGFLQILAEAVGEKGVAVGVDLEPIRNLGKPWVRTAVVDLLAPDALERIRALHPGRFRFVTSDMAPKTIGIKVTDEARSLELVRMALAVAEQTLAPGGAFVAKVFMGGDFPVLRRELRARFESFHIVRPEATRESSYEVYVLGKGFRGTSTTASASPTPTPTPTPAPVPVPEARVPGVVGPGPTPPTPTTATATVAGGPPSPRPSPPGEAGGEGGPWVSAPAKKVGREAGAKAAPTAMKASGKSSAKATAKRAPGKTPTAKSKATAKKAPAKSKATAKTPSAAARSKATSNPKATAKKATPRRPSATHHARPRAAPPSRRRR</sequence>
<keyword evidence="3 11" id="KW-0808">Transferase</keyword>
<feature type="compositionally biased region" description="Low complexity" evidence="12">
    <location>
        <begin position="240"/>
        <end position="249"/>
    </location>
</feature>
<dbReference type="Pfam" id="PF01728">
    <property type="entry name" value="FtsJ"/>
    <property type="match status" value="1"/>
</dbReference>
<evidence type="ECO:0000313" key="14">
    <source>
        <dbReference type="EMBL" id="BDG04809.1"/>
    </source>
</evidence>
<dbReference type="EMBL" id="AP025591">
    <property type="protein sequence ID" value="BDG04809.1"/>
    <property type="molecule type" value="Genomic_DNA"/>
</dbReference>
<dbReference type="Gene3D" id="3.40.50.150">
    <property type="entry name" value="Vaccinia Virus protein VP39"/>
    <property type="match status" value="1"/>
</dbReference>
<dbReference type="CDD" id="cd02440">
    <property type="entry name" value="AdoMet_MTases"/>
    <property type="match status" value="1"/>
</dbReference>
<evidence type="ECO:0000256" key="11">
    <source>
        <dbReference type="HAMAP-Rule" id="MF_01547"/>
    </source>
</evidence>
<evidence type="ECO:0000256" key="1">
    <source>
        <dbReference type="ARBA" id="ARBA00022552"/>
    </source>
</evidence>
<feature type="region of interest" description="Disordered" evidence="12">
    <location>
        <begin position="199"/>
        <end position="373"/>
    </location>
</feature>
<feature type="binding site" evidence="11">
    <location>
        <position position="114"/>
    </location>
    <ligand>
        <name>S-adenosyl-L-methionine</name>
        <dbReference type="ChEBI" id="CHEBI:59789"/>
    </ligand>
</feature>
<dbReference type="SUPFAM" id="SSF53335">
    <property type="entry name" value="S-adenosyl-L-methionine-dependent methyltransferases"/>
    <property type="match status" value="1"/>
</dbReference>
<dbReference type="InterPro" id="IPR002877">
    <property type="entry name" value="RNA_MeTrfase_FtsJ_dom"/>
</dbReference>
<dbReference type="InterPro" id="IPR050082">
    <property type="entry name" value="RNA_methyltr_RlmE"/>
</dbReference>
<evidence type="ECO:0000313" key="15">
    <source>
        <dbReference type="Proteomes" id="UP001162891"/>
    </source>
</evidence>
<evidence type="ECO:0000259" key="13">
    <source>
        <dbReference type="Pfam" id="PF01728"/>
    </source>
</evidence>
<feature type="compositionally biased region" description="Low complexity" evidence="12">
    <location>
        <begin position="323"/>
        <end position="341"/>
    </location>
</feature>
<name>A0ABN6MV04_9BACT</name>
<evidence type="ECO:0000256" key="9">
    <source>
        <dbReference type="ARBA" id="ARBA00042745"/>
    </source>
</evidence>
<feature type="compositionally biased region" description="Basic residues" evidence="12">
    <location>
        <begin position="346"/>
        <end position="373"/>
    </location>
</feature>
<keyword evidence="4 11" id="KW-0949">S-adenosyl-L-methionine</keyword>
<gene>
    <name evidence="11" type="primary">rlmE</name>
    <name evidence="11" type="synonym">ftsJ</name>
    <name evidence="11" type="synonym">rrmJ</name>
    <name evidence="14" type="ORF">AMOR_38050</name>
</gene>
<dbReference type="PANTHER" id="PTHR10920">
    <property type="entry name" value="RIBOSOMAL RNA METHYLTRANSFERASE"/>
    <property type="match status" value="1"/>
</dbReference>
<evidence type="ECO:0000256" key="10">
    <source>
        <dbReference type="ARBA" id="ARBA00048970"/>
    </source>
</evidence>
<feature type="binding site" evidence="11">
    <location>
        <position position="54"/>
    </location>
    <ligand>
        <name>S-adenosyl-L-methionine</name>
        <dbReference type="ChEBI" id="CHEBI:59789"/>
    </ligand>
</feature>
<comment type="function">
    <text evidence="5 11">Specifically methylates the uridine in position 2552 of 23S rRNA at the 2'-O position of the ribose in the fully assembled 50S ribosomal subunit.</text>
</comment>
<evidence type="ECO:0000256" key="12">
    <source>
        <dbReference type="SAM" id="MobiDB-lite"/>
    </source>
</evidence>
<evidence type="ECO:0000256" key="3">
    <source>
        <dbReference type="ARBA" id="ARBA00022679"/>
    </source>
</evidence>
<evidence type="ECO:0000256" key="5">
    <source>
        <dbReference type="ARBA" id="ARBA00037569"/>
    </source>
</evidence>
<feature type="active site" description="Proton acceptor" evidence="11">
    <location>
        <position position="154"/>
    </location>
</feature>
<dbReference type="InterPro" id="IPR029063">
    <property type="entry name" value="SAM-dependent_MTases_sf"/>
</dbReference>
<feature type="binding site" evidence="11">
    <location>
        <position position="72"/>
    </location>
    <ligand>
        <name>S-adenosyl-L-methionine</name>
        <dbReference type="ChEBI" id="CHEBI:59789"/>
    </ligand>
</feature>
<comment type="subcellular location">
    <subcellularLocation>
        <location evidence="11">Cytoplasm</location>
    </subcellularLocation>
</comment>